<dbReference type="OrthoDB" id="3222at2759"/>
<evidence type="ECO:0000256" key="1">
    <source>
        <dbReference type="ARBA" id="ARBA00004141"/>
    </source>
</evidence>
<evidence type="ECO:0000256" key="3">
    <source>
        <dbReference type="ARBA" id="ARBA00022448"/>
    </source>
</evidence>
<feature type="compositionally biased region" description="Basic and acidic residues" evidence="7">
    <location>
        <begin position="139"/>
        <end position="157"/>
    </location>
</feature>
<dbReference type="InterPro" id="IPR023271">
    <property type="entry name" value="Aquaporin-like"/>
</dbReference>
<dbReference type="PANTHER" id="PTHR43829">
    <property type="entry name" value="AQUAPORIN OR AQUAGLYCEROPORIN RELATED"/>
    <property type="match status" value="1"/>
</dbReference>
<feature type="compositionally biased region" description="Polar residues" evidence="7">
    <location>
        <begin position="16"/>
        <end position="34"/>
    </location>
</feature>
<dbReference type="Proteomes" id="UP000799777">
    <property type="component" value="Unassembled WGS sequence"/>
</dbReference>
<dbReference type="Pfam" id="PF00230">
    <property type="entry name" value="MIP"/>
    <property type="match status" value="1"/>
</dbReference>
<gene>
    <name evidence="9" type="ORF">EK21DRAFT_101207</name>
</gene>
<dbReference type="SUPFAM" id="SSF81338">
    <property type="entry name" value="Aquaporin-like"/>
    <property type="match status" value="1"/>
</dbReference>
<keyword evidence="6 8" id="KW-0472">Membrane</keyword>
<keyword evidence="5 8" id="KW-1133">Transmembrane helix</keyword>
<feature type="transmembrane region" description="Helical" evidence="8">
    <location>
        <begin position="320"/>
        <end position="344"/>
    </location>
</feature>
<evidence type="ECO:0000256" key="4">
    <source>
        <dbReference type="ARBA" id="ARBA00022692"/>
    </source>
</evidence>
<dbReference type="Gene3D" id="1.20.1080.10">
    <property type="entry name" value="Glycerol uptake facilitator protein"/>
    <property type="match status" value="1"/>
</dbReference>
<feature type="region of interest" description="Disordered" evidence="7">
    <location>
        <begin position="1"/>
        <end position="85"/>
    </location>
</feature>
<dbReference type="AlphaFoldDB" id="A0A9P4H7A6"/>
<dbReference type="InterPro" id="IPR000425">
    <property type="entry name" value="MIP"/>
</dbReference>
<dbReference type="PANTHER" id="PTHR43829:SF24">
    <property type="entry name" value="MIP AQUAPORIN (EUROFUNG)"/>
    <property type="match status" value="1"/>
</dbReference>
<proteinExistence type="inferred from homology"/>
<organism evidence="9 10">
    <name type="scientific">Setomelanomma holmii</name>
    <dbReference type="NCBI Taxonomy" id="210430"/>
    <lineage>
        <taxon>Eukaryota</taxon>
        <taxon>Fungi</taxon>
        <taxon>Dikarya</taxon>
        <taxon>Ascomycota</taxon>
        <taxon>Pezizomycotina</taxon>
        <taxon>Dothideomycetes</taxon>
        <taxon>Pleosporomycetidae</taxon>
        <taxon>Pleosporales</taxon>
        <taxon>Pleosporineae</taxon>
        <taxon>Phaeosphaeriaceae</taxon>
        <taxon>Setomelanomma</taxon>
    </lineage>
</organism>
<dbReference type="EMBL" id="ML978201">
    <property type="protein sequence ID" value="KAF2029438.1"/>
    <property type="molecule type" value="Genomic_DNA"/>
</dbReference>
<comment type="similarity">
    <text evidence="2">Belongs to the MIP/aquaporin (TC 1.A.8) family.</text>
</comment>
<evidence type="ECO:0000256" key="2">
    <source>
        <dbReference type="ARBA" id="ARBA00006175"/>
    </source>
</evidence>
<dbReference type="GO" id="GO:0015254">
    <property type="term" value="F:glycerol channel activity"/>
    <property type="evidence" value="ECO:0007669"/>
    <property type="project" value="TreeGrafter"/>
</dbReference>
<accession>A0A9P4H7A6</accession>
<evidence type="ECO:0000313" key="9">
    <source>
        <dbReference type="EMBL" id="KAF2029438.1"/>
    </source>
</evidence>
<feature type="transmembrane region" description="Helical" evidence="8">
    <location>
        <begin position="429"/>
        <end position="447"/>
    </location>
</feature>
<keyword evidence="10" id="KW-1185">Reference proteome</keyword>
<sequence length="539" mass="60568">MSQPQPSTPHAMHNGAQLQLPSNPMTGRRQQTTADFRPPQLRHLHSLAAPTRLRRNGTNRTNLTSHTGRTVGLTNTSDRAEKKQEQTVDIENDYFALNPWYNQQKDKPVFGLGAPIPRTVRRGMWWGRRDLRNSPQKVGETHDEGGMDRQDGVDFDKDLDLANDSEETLVPPEHDRHTQIRQPSDYFQSSPHTNHECSTRQPTEGIERSLHRHDHKQEPQERAPVNEHGLAYTNDHDAPARHQFGLADARKRKDEIQQWAQQAQQDYYTQYRNPVARLRAQYPQALAEFLATFVYLFLGICVNLSVATSKSTTGSFETQAWGWGFAVMIEIYLGSGVSGAHLSPTISLSLMFYRGFPWRMAFVYICVQMLAGLSDPELTIEITGGAMFPKGPSFSTAGGLFNDFVYMAIYVCMAFALGDDQNSTPGQGMTALIFGLTGFVTMIALGYNTGLSISPARDLGPRLLGLWAGYDEAFKGGYWWYGLRGASISGAFFGRLMYDLFIFVGGESPVNYRWSEAGDIKWKGKEAKRQAKDKIQRIA</sequence>
<evidence type="ECO:0000313" key="10">
    <source>
        <dbReference type="Proteomes" id="UP000799777"/>
    </source>
</evidence>
<keyword evidence="4 8" id="KW-0812">Transmembrane</keyword>
<feature type="compositionally biased region" description="Polar residues" evidence="7">
    <location>
        <begin position="65"/>
        <end position="77"/>
    </location>
</feature>
<comment type="caution">
    <text evidence="9">The sequence shown here is derived from an EMBL/GenBank/DDBJ whole genome shotgun (WGS) entry which is preliminary data.</text>
</comment>
<evidence type="ECO:0000256" key="5">
    <source>
        <dbReference type="ARBA" id="ARBA00022989"/>
    </source>
</evidence>
<reference evidence="9" key="1">
    <citation type="journal article" date="2020" name="Stud. Mycol.">
        <title>101 Dothideomycetes genomes: a test case for predicting lifestyles and emergence of pathogens.</title>
        <authorList>
            <person name="Haridas S."/>
            <person name="Albert R."/>
            <person name="Binder M."/>
            <person name="Bloem J."/>
            <person name="Labutti K."/>
            <person name="Salamov A."/>
            <person name="Andreopoulos B."/>
            <person name="Baker S."/>
            <person name="Barry K."/>
            <person name="Bills G."/>
            <person name="Bluhm B."/>
            <person name="Cannon C."/>
            <person name="Castanera R."/>
            <person name="Culley D."/>
            <person name="Daum C."/>
            <person name="Ezra D."/>
            <person name="Gonzalez J."/>
            <person name="Henrissat B."/>
            <person name="Kuo A."/>
            <person name="Liang C."/>
            <person name="Lipzen A."/>
            <person name="Lutzoni F."/>
            <person name="Magnuson J."/>
            <person name="Mondo S."/>
            <person name="Nolan M."/>
            <person name="Ohm R."/>
            <person name="Pangilinan J."/>
            <person name="Park H.-J."/>
            <person name="Ramirez L."/>
            <person name="Alfaro M."/>
            <person name="Sun H."/>
            <person name="Tritt A."/>
            <person name="Yoshinaga Y."/>
            <person name="Zwiers L.-H."/>
            <person name="Turgeon B."/>
            <person name="Goodwin S."/>
            <person name="Spatafora J."/>
            <person name="Crous P."/>
            <person name="Grigoriev I."/>
        </authorList>
    </citation>
    <scope>NUCLEOTIDE SEQUENCE</scope>
    <source>
        <strain evidence="9">CBS 110217</strain>
    </source>
</reference>
<feature type="transmembrane region" description="Helical" evidence="8">
    <location>
        <begin position="286"/>
        <end position="308"/>
    </location>
</feature>
<dbReference type="GO" id="GO:0005886">
    <property type="term" value="C:plasma membrane"/>
    <property type="evidence" value="ECO:0007669"/>
    <property type="project" value="TreeGrafter"/>
</dbReference>
<dbReference type="InterPro" id="IPR050363">
    <property type="entry name" value="MIP/Aquaporin"/>
</dbReference>
<comment type="subcellular location">
    <subcellularLocation>
        <location evidence="1">Membrane</location>
        <topology evidence="1">Multi-pass membrane protein</topology>
    </subcellularLocation>
</comment>
<dbReference type="PRINTS" id="PR00783">
    <property type="entry name" value="MINTRINSICP"/>
</dbReference>
<name>A0A9P4H7A6_9PLEO</name>
<evidence type="ECO:0000256" key="8">
    <source>
        <dbReference type="SAM" id="Phobius"/>
    </source>
</evidence>
<keyword evidence="3" id="KW-0813">Transport</keyword>
<evidence type="ECO:0000256" key="7">
    <source>
        <dbReference type="SAM" id="MobiDB-lite"/>
    </source>
</evidence>
<feature type="region of interest" description="Disordered" evidence="7">
    <location>
        <begin position="184"/>
        <end position="205"/>
    </location>
</feature>
<feature type="transmembrane region" description="Helical" evidence="8">
    <location>
        <begin position="394"/>
        <end position="417"/>
    </location>
</feature>
<protein>
    <submittedName>
        <fullName evidence="9">Aquaporin-like protein</fullName>
    </submittedName>
</protein>
<dbReference type="GO" id="GO:0015250">
    <property type="term" value="F:water channel activity"/>
    <property type="evidence" value="ECO:0007669"/>
    <property type="project" value="TreeGrafter"/>
</dbReference>
<feature type="region of interest" description="Disordered" evidence="7">
    <location>
        <begin position="132"/>
        <end position="157"/>
    </location>
</feature>
<evidence type="ECO:0000256" key="6">
    <source>
        <dbReference type="ARBA" id="ARBA00023136"/>
    </source>
</evidence>